<proteinExistence type="predicted"/>
<dbReference type="EMBL" id="CP025299">
    <property type="protein sequence ID" value="AUG29542.1"/>
    <property type="molecule type" value="Genomic_DNA"/>
</dbReference>
<dbReference type="KEGG" id="mhos:CXR34_08840"/>
<evidence type="ECO:0000256" key="1">
    <source>
        <dbReference type="SAM" id="MobiDB-lite"/>
    </source>
</evidence>
<dbReference type="AlphaFoldDB" id="A0A2K9D9I7"/>
<name>A0A2K9D9I7_9MICO</name>
<gene>
    <name evidence="2" type="ORF">CXR34_08840</name>
</gene>
<dbReference type="Proteomes" id="UP000233276">
    <property type="component" value="Chromosome"/>
</dbReference>
<evidence type="ECO:0000313" key="2">
    <source>
        <dbReference type="EMBL" id="AUG29542.1"/>
    </source>
</evidence>
<reference evidence="2 3" key="1">
    <citation type="submission" date="2017-12" db="EMBL/GenBank/DDBJ databases">
        <title>Isolation and characterization of estrogens degradatiion strain Microbacterium hominis SJTG1.</title>
        <authorList>
            <person name="Xiong W."/>
            <person name="Yin C."/>
            <person name="Zheng D."/>
            <person name="Liang R."/>
        </authorList>
    </citation>
    <scope>NUCLEOTIDE SEQUENCE [LARGE SCALE GENOMIC DNA]</scope>
    <source>
        <strain evidence="2 3">SJTG1</strain>
    </source>
</reference>
<accession>A0A2K9D9I7</accession>
<organism evidence="2 3">
    <name type="scientific">Microbacterium hominis</name>
    <dbReference type="NCBI Taxonomy" id="162426"/>
    <lineage>
        <taxon>Bacteria</taxon>
        <taxon>Bacillati</taxon>
        <taxon>Actinomycetota</taxon>
        <taxon>Actinomycetes</taxon>
        <taxon>Micrococcales</taxon>
        <taxon>Microbacteriaceae</taxon>
        <taxon>Microbacterium</taxon>
    </lineage>
</organism>
<dbReference type="RefSeq" id="WP_101306169.1">
    <property type="nucleotide sequence ID" value="NZ_CP025299.1"/>
</dbReference>
<sequence length="214" mass="22540">MVSMSTPSPADLLRRQPAGSPGGRGGQFQEKSNDAPANPLAAGSATSPDDLPIPDLVEELPAWVSDAAAQLTAEYRDLWKRMNAKHRSSTYGAAAQLSVQSEDPAELAILGQFQGPGIALNVARNPATPGCVLHMIAVGESEWRDPEARRAAVVHPNCPETTIRIIWAHRNVLDYPGVGKAAISTAPNTPFDVLDEAAAEGDMTALARLESATG</sequence>
<protein>
    <submittedName>
        <fullName evidence="2">Uncharacterized protein</fullName>
    </submittedName>
</protein>
<feature type="region of interest" description="Disordered" evidence="1">
    <location>
        <begin position="1"/>
        <end position="53"/>
    </location>
</feature>
<evidence type="ECO:0000313" key="3">
    <source>
        <dbReference type="Proteomes" id="UP000233276"/>
    </source>
</evidence>